<reference evidence="2" key="1">
    <citation type="submission" date="2021-03" db="EMBL/GenBank/DDBJ databases">
        <title>Draft genome sequence of rust myrtle Austropuccinia psidii MF-1, a brazilian biotype.</title>
        <authorList>
            <person name="Quecine M.C."/>
            <person name="Pachon D.M.R."/>
            <person name="Bonatelli M.L."/>
            <person name="Correr F.H."/>
            <person name="Franceschini L.M."/>
            <person name="Leite T.F."/>
            <person name="Margarido G.R.A."/>
            <person name="Almeida C.A."/>
            <person name="Ferrarezi J.A."/>
            <person name="Labate C.A."/>
        </authorList>
    </citation>
    <scope>NUCLEOTIDE SEQUENCE</scope>
    <source>
        <strain evidence="2">MF-1</strain>
    </source>
</reference>
<accession>A0A9Q3IB11</accession>
<dbReference type="Proteomes" id="UP000765509">
    <property type="component" value="Unassembled WGS sequence"/>
</dbReference>
<comment type="caution">
    <text evidence="2">The sequence shown here is derived from an EMBL/GenBank/DDBJ whole genome shotgun (WGS) entry which is preliminary data.</text>
</comment>
<evidence type="ECO:0000313" key="2">
    <source>
        <dbReference type="EMBL" id="MBW0534788.1"/>
    </source>
</evidence>
<proteinExistence type="predicted"/>
<name>A0A9Q3IB11_9BASI</name>
<sequence>MPLTHSMLEQSEIRQKRNQAHKSHKVAKLKIQKEQQRWLKAEIPEHVHGMRSAVHAHCLVLLKVRDKDFSSLPEPPSTEEHEIAIQVAGNMGYVRKDVFNEASTQVQSQGFQSSFNNELHKLGLKQFTCDWESLWQH</sequence>
<gene>
    <name evidence="2" type="ORF">O181_074503</name>
</gene>
<dbReference type="AlphaFoldDB" id="A0A9Q3IB11"/>
<protein>
    <submittedName>
        <fullName evidence="2">Uncharacterized protein</fullName>
    </submittedName>
</protein>
<keyword evidence="3" id="KW-1185">Reference proteome</keyword>
<feature type="region of interest" description="Disordered" evidence="1">
    <location>
        <begin position="1"/>
        <end position="23"/>
    </location>
</feature>
<evidence type="ECO:0000256" key="1">
    <source>
        <dbReference type="SAM" id="MobiDB-lite"/>
    </source>
</evidence>
<dbReference type="EMBL" id="AVOT02039693">
    <property type="protein sequence ID" value="MBW0534788.1"/>
    <property type="molecule type" value="Genomic_DNA"/>
</dbReference>
<organism evidence="2 3">
    <name type="scientific">Austropuccinia psidii MF-1</name>
    <dbReference type="NCBI Taxonomy" id="1389203"/>
    <lineage>
        <taxon>Eukaryota</taxon>
        <taxon>Fungi</taxon>
        <taxon>Dikarya</taxon>
        <taxon>Basidiomycota</taxon>
        <taxon>Pucciniomycotina</taxon>
        <taxon>Pucciniomycetes</taxon>
        <taxon>Pucciniales</taxon>
        <taxon>Sphaerophragmiaceae</taxon>
        <taxon>Austropuccinia</taxon>
    </lineage>
</organism>
<evidence type="ECO:0000313" key="3">
    <source>
        <dbReference type="Proteomes" id="UP000765509"/>
    </source>
</evidence>